<evidence type="ECO:0000256" key="8">
    <source>
        <dbReference type="ARBA" id="ARBA00023136"/>
    </source>
</evidence>
<feature type="transmembrane region" description="Helical" evidence="11">
    <location>
        <begin position="674"/>
        <end position="694"/>
    </location>
</feature>
<keyword evidence="4 11" id="KW-0812">Transmembrane</keyword>
<dbReference type="EMBL" id="BTSY01000004">
    <property type="protein sequence ID" value="GMT23319.1"/>
    <property type="molecule type" value="Genomic_DNA"/>
</dbReference>
<evidence type="ECO:0000256" key="3">
    <source>
        <dbReference type="ARBA" id="ARBA00022448"/>
    </source>
</evidence>
<sequence length="773" mass="85736">MNSDRTESDDTEKNDHDEHRQPEGFREIVRRWPKKTLFIIGNEFCERFSYYGMRAILTIYLINFLGYGNNDATVIFHGFTVLAYTTPLFGSMLADGYIGKYWTIFFLSIVYAIGQVTLAAASYFPANHFVHKSSWLDFLGLVIIAIGTGGIKPCVSSFGGDQFHPSHTRMISIFFSLFYFSINAGSTLSMFITPIFRHIPCLGQDSCFPLAFGVPAVLMLVATGLFMVGSFWYKRMPPTENVIWKVASTIVRAIMNKRRSSEQRQHWLDHALDDHDCVTDTKCMADDSICAQESFVTDVKSLVRVVVMMTPFPMFWALYDQQGSRWTIQAMQMNSRIVGGIHLLPDQMQVLNAILILIFIPFFQAVVYPLMEKLGIKVTMLRKMAAGGLLAALTFVLCALVQTAIQGTLVPKIEPNSAHLTFVNTYPSDADLGCAFTPTSKNWIERSVGTQQIFDTKTELFSLPTAPSAPSIFIRGQGANCPVNVPLTNINISSLHSYSIFLTPSGYSSSPAPVDKPQKGGGEFGLSIVVDLSCSYLKEQASWASCDGGFYNGAIAVCDGEKCDWEAGNGAVHIWNANDTGITTSPITPYDGSESTRSIVRYPKIDVKPATYSVHLIERVDGKVVHDWPVPSVSLPFDEMGSVYTAVISEKGLSALHRSVPPNTISIFWQIPQYIVITAAEVLFSVTGLEFAYAEAAPTLKSVVSALYLLTVAFGDIIIIVIAHLNLFNSMVTEMLAFAFAMLLTIGVFILLAIYYYEYAHYDKEDEDDEKKD</sequence>
<protein>
    <recommendedName>
        <fullName evidence="9">Oligopeptide transporter 1</fullName>
    </recommendedName>
</protein>
<evidence type="ECO:0000313" key="13">
    <source>
        <dbReference type="Proteomes" id="UP001432322"/>
    </source>
</evidence>
<dbReference type="GO" id="GO:0022857">
    <property type="term" value="F:transmembrane transporter activity"/>
    <property type="evidence" value="ECO:0007669"/>
    <property type="project" value="InterPro"/>
</dbReference>
<reference evidence="12" key="1">
    <citation type="submission" date="2023-10" db="EMBL/GenBank/DDBJ databases">
        <title>Genome assembly of Pristionchus species.</title>
        <authorList>
            <person name="Yoshida K."/>
            <person name="Sommer R.J."/>
        </authorList>
    </citation>
    <scope>NUCLEOTIDE SEQUENCE</scope>
    <source>
        <strain evidence="12">RS5133</strain>
    </source>
</reference>
<keyword evidence="7 11" id="KW-1133">Transmembrane helix</keyword>
<feature type="transmembrane region" description="Helical" evidence="11">
    <location>
        <begin position="171"/>
        <end position="196"/>
    </location>
</feature>
<feature type="region of interest" description="Disordered" evidence="10">
    <location>
        <begin position="1"/>
        <end position="22"/>
    </location>
</feature>
<evidence type="ECO:0000256" key="6">
    <source>
        <dbReference type="ARBA" id="ARBA00022927"/>
    </source>
</evidence>
<dbReference type="PROSITE" id="PS01022">
    <property type="entry name" value="PTR2_1"/>
    <property type="match status" value="1"/>
</dbReference>
<evidence type="ECO:0000313" key="12">
    <source>
        <dbReference type="EMBL" id="GMT23319.1"/>
    </source>
</evidence>
<dbReference type="Gene3D" id="1.20.1250.20">
    <property type="entry name" value="MFS general substrate transporter like domains"/>
    <property type="match status" value="2"/>
</dbReference>
<feature type="transmembrane region" description="Helical" evidence="11">
    <location>
        <begin position="208"/>
        <end position="233"/>
    </location>
</feature>
<keyword evidence="6" id="KW-0653">Protein transport</keyword>
<feature type="transmembrane region" description="Helical" evidence="11">
    <location>
        <begin position="74"/>
        <end position="94"/>
    </location>
</feature>
<feature type="transmembrane region" description="Helical" evidence="11">
    <location>
        <begin position="101"/>
        <end position="126"/>
    </location>
</feature>
<evidence type="ECO:0000256" key="10">
    <source>
        <dbReference type="SAM" id="MobiDB-lite"/>
    </source>
</evidence>
<dbReference type="InterPro" id="IPR018456">
    <property type="entry name" value="PTR2_symporter_CS"/>
</dbReference>
<comment type="subcellular location">
    <subcellularLocation>
        <location evidence="1">Membrane</location>
        <topology evidence="1">Multi-pass membrane protein</topology>
    </subcellularLocation>
</comment>
<keyword evidence="3" id="KW-0813">Transport</keyword>
<evidence type="ECO:0000256" key="7">
    <source>
        <dbReference type="ARBA" id="ARBA00022989"/>
    </source>
</evidence>
<comment type="similarity">
    <text evidence="2">Belongs to the major facilitator superfamily. Proton-dependent oligopeptide transporter (POT/PTR) (TC 2.A.17) family.</text>
</comment>
<evidence type="ECO:0000256" key="1">
    <source>
        <dbReference type="ARBA" id="ARBA00004141"/>
    </source>
</evidence>
<evidence type="ECO:0000256" key="2">
    <source>
        <dbReference type="ARBA" id="ARBA00005982"/>
    </source>
</evidence>
<dbReference type="SUPFAM" id="SSF103473">
    <property type="entry name" value="MFS general substrate transporter"/>
    <property type="match status" value="1"/>
</dbReference>
<keyword evidence="8 11" id="KW-0472">Membrane</keyword>
<dbReference type="CDD" id="cd17347">
    <property type="entry name" value="MFS_SLC15A1_2_like"/>
    <property type="match status" value="1"/>
</dbReference>
<feature type="transmembrane region" description="Helical" evidence="11">
    <location>
        <begin position="302"/>
        <end position="319"/>
    </location>
</feature>
<dbReference type="Pfam" id="PF00854">
    <property type="entry name" value="PTR2"/>
    <property type="match status" value="2"/>
</dbReference>
<dbReference type="Proteomes" id="UP001432322">
    <property type="component" value="Unassembled WGS sequence"/>
</dbReference>
<accession>A0AAV5W040</accession>
<name>A0AAV5W040_9BILA</name>
<feature type="transmembrane region" description="Helical" evidence="11">
    <location>
        <begin position="706"/>
        <end position="725"/>
    </location>
</feature>
<dbReference type="AlphaFoldDB" id="A0AAV5W040"/>
<keyword evidence="5" id="KW-0571">Peptide transport</keyword>
<feature type="transmembrane region" description="Helical" evidence="11">
    <location>
        <begin position="48"/>
        <end position="68"/>
    </location>
</feature>
<dbReference type="InterPro" id="IPR000109">
    <property type="entry name" value="POT_fam"/>
</dbReference>
<evidence type="ECO:0000256" key="9">
    <source>
        <dbReference type="ARBA" id="ARBA00078114"/>
    </source>
</evidence>
<gene>
    <name evidence="12" type="ORF">PFISCL1PPCAC_14616</name>
</gene>
<feature type="transmembrane region" description="Helical" evidence="11">
    <location>
        <begin position="737"/>
        <end position="757"/>
    </location>
</feature>
<dbReference type="GO" id="GO:0016020">
    <property type="term" value="C:membrane"/>
    <property type="evidence" value="ECO:0007669"/>
    <property type="project" value="UniProtKB-SubCell"/>
</dbReference>
<comment type="caution">
    <text evidence="12">The sequence shown here is derived from an EMBL/GenBank/DDBJ whole genome shotgun (WGS) entry which is preliminary data.</text>
</comment>
<evidence type="ECO:0000256" key="5">
    <source>
        <dbReference type="ARBA" id="ARBA00022856"/>
    </source>
</evidence>
<proteinExistence type="inferred from homology"/>
<feature type="transmembrane region" description="Helical" evidence="11">
    <location>
        <begin position="383"/>
        <end position="405"/>
    </location>
</feature>
<feature type="transmembrane region" description="Helical" evidence="11">
    <location>
        <begin position="350"/>
        <end position="371"/>
    </location>
</feature>
<organism evidence="12 13">
    <name type="scientific">Pristionchus fissidentatus</name>
    <dbReference type="NCBI Taxonomy" id="1538716"/>
    <lineage>
        <taxon>Eukaryota</taxon>
        <taxon>Metazoa</taxon>
        <taxon>Ecdysozoa</taxon>
        <taxon>Nematoda</taxon>
        <taxon>Chromadorea</taxon>
        <taxon>Rhabditida</taxon>
        <taxon>Rhabditina</taxon>
        <taxon>Diplogasteromorpha</taxon>
        <taxon>Diplogasteroidea</taxon>
        <taxon>Neodiplogasteridae</taxon>
        <taxon>Pristionchus</taxon>
    </lineage>
</organism>
<dbReference type="PANTHER" id="PTHR11654">
    <property type="entry name" value="OLIGOPEPTIDE TRANSPORTER-RELATED"/>
    <property type="match status" value="1"/>
</dbReference>
<evidence type="ECO:0000256" key="11">
    <source>
        <dbReference type="SAM" id="Phobius"/>
    </source>
</evidence>
<dbReference type="GO" id="GO:0006857">
    <property type="term" value="P:oligopeptide transport"/>
    <property type="evidence" value="ECO:0007669"/>
    <property type="project" value="InterPro"/>
</dbReference>
<dbReference type="InterPro" id="IPR036259">
    <property type="entry name" value="MFS_trans_sf"/>
</dbReference>
<evidence type="ECO:0000256" key="4">
    <source>
        <dbReference type="ARBA" id="ARBA00022692"/>
    </source>
</evidence>
<dbReference type="GO" id="GO:0015031">
    <property type="term" value="P:protein transport"/>
    <property type="evidence" value="ECO:0007669"/>
    <property type="project" value="UniProtKB-KW"/>
</dbReference>
<keyword evidence="13" id="KW-1185">Reference proteome</keyword>
<dbReference type="FunFam" id="1.20.1250.20:FF:000049">
    <property type="entry name" value="Solute carrier family 15 member 2"/>
    <property type="match status" value="1"/>
</dbReference>
<feature type="transmembrane region" description="Helical" evidence="11">
    <location>
        <begin position="138"/>
        <end position="159"/>
    </location>
</feature>